<evidence type="ECO:0000313" key="6">
    <source>
        <dbReference type="EMBL" id="KAK9792451.1"/>
    </source>
</evidence>
<dbReference type="CDD" id="cd06464">
    <property type="entry name" value="ACD_sHsps-like"/>
    <property type="match status" value="1"/>
</dbReference>
<dbReference type="SUPFAM" id="SSF49764">
    <property type="entry name" value="HSP20-like chaperones"/>
    <property type="match status" value="1"/>
</dbReference>
<dbReference type="InterPro" id="IPR031107">
    <property type="entry name" value="Small_HSP"/>
</dbReference>
<feature type="domain" description="SHSP" evidence="5">
    <location>
        <begin position="94"/>
        <end position="212"/>
    </location>
</feature>
<comment type="caution">
    <text evidence="6">The sequence shown here is derived from an EMBL/GenBank/DDBJ whole genome shotgun (WGS) entry which is preliminary data.</text>
</comment>
<evidence type="ECO:0000259" key="5">
    <source>
        <dbReference type="PROSITE" id="PS01031"/>
    </source>
</evidence>
<dbReference type="Proteomes" id="UP001465755">
    <property type="component" value="Unassembled WGS sequence"/>
</dbReference>
<sequence length="714" mass="79786">MSGRSVSRLPLRLQRICSQGQNCTEAFQVSSAATLQHSARRGFCGHPLHRGFLFRTNGEHGRHGKDVTRSLFRDLDSEFQKMRENFMGPVARGRGTSRGFAAADIQETEKGVKVTLDLPGLKKQDIKVQVSRDRILTISGKREASITAELPNGVQRLERSAGAFKREFQLPETADVGTVAARAEDGVLTIEVGSLYQYEAMKCAACRGITGLVILTGLLTTQPRSALALEQSSQEFFHTDQAEHTTAKYRNILVHEGQLHFLYDDLWPPGVPHMWQHHSWYGKPGPFLAIKRSTVKEYTYKVEQQAQDVQTEAKVSLAWRAWPSNYQISMGESLYMVYVHGCRYFGLCDHAALSQQLSVVFHDKRPKGLASDWATVLPAADEALRCLSKQSWELRSTKSKNVTLLIQEAVTGIGPHDRAYGDDPRHFEVFTAPPQEVSRGFRDTMATCLGLQYRPPARRKPFKVTLVANKRPQATMRSYGTSSSSSSSSNGTNSYSDSNSFGASFGSIRRKLTQEASDLLQYMSGNEDWSASVVYLEGMRFREQFEAFSQSDIIVGMHEAALGNIPFLPEEAVYIDYNPNLGNSRRHDPALQLIDDLALNVSFIGISPSSQTYSRPQLRPEWNVLKPALELAVEMCSQCPGQHTVSMPCILRLLQTEILSESSPLQEDDGAEGGPSQRRWVIFRGGQGEGQGYPQQPLLHKHFDGWSRPQVEFF</sequence>
<reference evidence="6 7" key="1">
    <citation type="journal article" date="2024" name="Nat. Commun.">
        <title>Phylogenomics reveals the evolutionary origins of lichenization in chlorophyte algae.</title>
        <authorList>
            <person name="Puginier C."/>
            <person name="Libourel C."/>
            <person name="Otte J."/>
            <person name="Skaloud P."/>
            <person name="Haon M."/>
            <person name="Grisel S."/>
            <person name="Petersen M."/>
            <person name="Berrin J.G."/>
            <person name="Delaux P.M."/>
            <person name="Dal Grande F."/>
            <person name="Keller J."/>
        </authorList>
    </citation>
    <scope>NUCLEOTIDE SEQUENCE [LARGE SCALE GENOMIC DNA]</scope>
    <source>
        <strain evidence="6 7">SAG 2036</strain>
    </source>
</reference>
<comment type="similarity">
    <text evidence="2 3">Belongs to the small heat shock protein (HSP20) family.</text>
</comment>
<keyword evidence="1" id="KW-0346">Stress response</keyword>
<protein>
    <recommendedName>
        <fullName evidence="5">SHSP domain-containing protein</fullName>
    </recommendedName>
</protein>
<keyword evidence="7" id="KW-1185">Reference proteome</keyword>
<organism evidence="6 7">
    <name type="scientific">Symbiochloris irregularis</name>
    <dbReference type="NCBI Taxonomy" id="706552"/>
    <lineage>
        <taxon>Eukaryota</taxon>
        <taxon>Viridiplantae</taxon>
        <taxon>Chlorophyta</taxon>
        <taxon>core chlorophytes</taxon>
        <taxon>Trebouxiophyceae</taxon>
        <taxon>Trebouxiales</taxon>
        <taxon>Trebouxiaceae</taxon>
        <taxon>Symbiochloris</taxon>
    </lineage>
</organism>
<dbReference type="AlphaFoldDB" id="A0AAW1NRY2"/>
<dbReference type="PROSITE" id="PS01031">
    <property type="entry name" value="SHSP"/>
    <property type="match status" value="1"/>
</dbReference>
<evidence type="ECO:0000256" key="4">
    <source>
        <dbReference type="SAM" id="MobiDB-lite"/>
    </source>
</evidence>
<dbReference type="PANTHER" id="PTHR11527">
    <property type="entry name" value="HEAT-SHOCK PROTEIN 20 FAMILY MEMBER"/>
    <property type="match status" value="1"/>
</dbReference>
<dbReference type="EMBL" id="JALJOQ010000164">
    <property type="protein sequence ID" value="KAK9792451.1"/>
    <property type="molecule type" value="Genomic_DNA"/>
</dbReference>
<evidence type="ECO:0000256" key="1">
    <source>
        <dbReference type="ARBA" id="ARBA00023016"/>
    </source>
</evidence>
<accession>A0AAW1NRY2</accession>
<proteinExistence type="inferred from homology"/>
<dbReference type="InterPro" id="IPR049625">
    <property type="entry name" value="Glyco_transf_61_cat"/>
</dbReference>
<evidence type="ECO:0000256" key="3">
    <source>
        <dbReference type="RuleBase" id="RU003616"/>
    </source>
</evidence>
<dbReference type="InterPro" id="IPR002068">
    <property type="entry name" value="A-crystallin/Hsp20_dom"/>
</dbReference>
<evidence type="ECO:0000256" key="2">
    <source>
        <dbReference type="PROSITE-ProRule" id="PRU00285"/>
    </source>
</evidence>
<evidence type="ECO:0000313" key="7">
    <source>
        <dbReference type="Proteomes" id="UP001465755"/>
    </source>
</evidence>
<dbReference type="Pfam" id="PF04577">
    <property type="entry name" value="Glyco_transf_61"/>
    <property type="match status" value="1"/>
</dbReference>
<dbReference type="Gene3D" id="2.60.40.790">
    <property type="match status" value="1"/>
</dbReference>
<dbReference type="GO" id="GO:0016757">
    <property type="term" value="F:glycosyltransferase activity"/>
    <property type="evidence" value="ECO:0007669"/>
    <property type="project" value="InterPro"/>
</dbReference>
<gene>
    <name evidence="6" type="ORF">WJX73_000579</name>
</gene>
<feature type="region of interest" description="Disordered" evidence="4">
    <location>
        <begin position="474"/>
        <end position="496"/>
    </location>
</feature>
<feature type="compositionally biased region" description="Low complexity" evidence="4">
    <location>
        <begin position="478"/>
        <end position="496"/>
    </location>
</feature>
<dbReference type="InterPro" id="IPR008978">
    <property type="entry name" value="HSP20-like_chaperone"/>
</dbReference>
<dbReference type="Pfam" id="PF00011">
    <property type="entry name" value="HSP20"/>
    <property type="match status" value="1"/>
</dbReference>
<name>A0AAW1NRY2_9CHLO</name>